<comment type="caution">
    <text evidence="1">The sequence shown here is derived from an EMBL/GenBank/DDBJ whole genome shotgun (WGS) entry which is preliminary data.</text>
</comment>
<dbReference type="AlphaFoldDB" id="A0AAV2HHG5"/>
<keyword evidence="2" id="KW-1185">Reference proteome</keyword>
<feature type="non-terminal residue" evidence="1">
    <location>
        <position position="183"/>
    </location>
</feature>
<dbReference type="Proteomes" id="UP001497497">
    <property type="component" value="Unassembled WGS sequence"/>
</dbReference>
<sequence>YYIISPAGDAGAVMEKNLVPFAKDTSEGNGKVIITHKYLSGNYTDLIISVYSGDNATAMSFPFTSPNMSYTHIYKAKGNYSIDVYFQAYGQNSSTKLMIRVGLILDFFQEKHRRLIRVNEPTVFNLVRVLSNETFNATFQMNPRNDQKTFDYNVRTVQTETMYTDVGPNQAIAVVDYDGVLEA</sequence>
<dbReference type="EMBL" id="CAXITT010000093">
    <property type="protein sequence ID" value="CAL1531581.1"/>
    <property type="molecule type" value="Genomic_DNA"/>
</dbReference>
<organism evidence="1 2">
    <name type="scientific">Lymnaea stagnalis</name>
    <name type="common">Great pond snail</name>
    <name type="synonym">Helix stagnalis</name>
    <dbReference type="NCBI Taxonomy" id="6523"/>
    <lineage>
        <taxon>Eukaryota</taxon>
        <taxon>Metazoa</taxon>
        <taxon>Spiralia</taxon>
        <taxon>Lophotrochozoa</taxon>
        <taxon>Mollusca</taxon>
        <taxon>Gastropoda</taxon>
        <taxon>Heterobranchia</taxon>
        <taxon>Euthyneura</taxon>
        <taxon>Panpulmonata</taxon>
        <taxon>Hygrophila</taxon>
        <taxon>Lymnaeoidea</taxon>
        <taxon>Lymnaeidae</taxon>
        <taxon>Lymnaea</taxon>
    </lineage>
</organism>
<protein>
    <submittedName>
        <fullName evidence="1">Uncharacterized protein</fullName>
    </submittedName>
</protein>
<evidence type="ECO:0000313" key="2">
    <source>
        <dbReference type="Proteomes" id="UP001497497"/>
    </source>
</evidence>
<accession>A0AAV2HHG5</accession>
<gene>
    <name evidence="1" type="ORF">GSLYS_00005676001</name>
</gene>
<feature type="non-terminal residue" evidence="1">
    <location>
        <position position="1"/>
    </location>
</feature>
<evidence type="ECO:0000313" key="1">
    <source>
        <dbReference type="EMBL" id="CAL1531581.1"/>
    </source>
</evidence>
<reference evidence="1 2" key="1">
    <citation type="submission" date="2024-04" db="EMBL/GenBank/DDBJ databases">
        <authorList>
            <consortium name="Genoscope - CEA"/>
            <person name="William W."/>
        </authorList>
    </citation>
    <scope>NUCLEOTIDE SEQUENCE [LARGE SCALE GENOMIC DNA]</scope>
</reference>
<name>A0AAV2HHG5_LYMST</name>
<proteinExistence type="predicted"/>